<reference evidence="3 4" key="1">
    <citation type="submission" date="2016-05" db="EMBL/GenBank/DDBJ databases">
        <authorList>
            <person name="Naeem Raeece"/>
        </authorList>
    </citation>
    <scope>NUCLEOTIDE SEQUENCE [LARGE SCALE GENOMIC DNA]</scope>
</reference>
<gene>
    <name evidence="2" type="ORF">POVCU1_058860</name>
    <name evidence="1" type="ORF">POVCU2_0041640</name>
</gene>
<name>A0A1A8X8X0_PLAOA</name>
<dbReference type="AlphaFoldDB" id="A0A1A8X8X0"/>
<evidence type="ECO:0000313" key="1">
    <source>
        <dbReference type="EMBL" id="SBS87238.1"/>
    </source>
</evidence>
<protein>
    <submittedName>
        <fullName evidence="2">Uncharacterized protein</fullName>
    </submittedName>
</protein>
<evidence type="ECO:0000313" key="2">
    <source>
        <dbReference type="EMBL" id="SBT00275.1"/>
    </source>
</evidence>
<proteinExistence type="predicted"/>
<dbReference type="Proteomes" id="UP000078560">
    <property type="component" value="Unassembled WGS sequence"/>
</dbReference>
<dbReference type="EMBL" id="FLQU01000554">
    <property type="protein sequence ID" value="SBS87238.1"/>
    <property type="molecule type" value="Genomic_DNA"/>
</dbReference>
<sequence>MTNSKRGTPYKSDTTAKSFWMKPKMKIFTVFLLIKLFFCFLEGIVESRNIKVIVDGNVYTLLYEPKRVKFSDLDILKIMFHANHVKHCGDSVICYILKITSKDDFKMNYLVRHIDITFDKPLKYENAYKIIGAVTNYGSTSLTVTLFGVGAESIVPDNETDIHLLRDNSKVDKNKRKEKNIERFLDQYEENDETLINVNDKNLQEIAQKKKCINYFTVKYTLVQVDESGTKSTIDENFKNEHKPMKIEKLKELINIFC</sequence>
<accession>A0A1A8X8X0</accession>
<organism evidence="2 3">
    <name type="scientific">Plasmodium ovale curtisi</name>
    <dbReference type="NCBI Taxonomy" id="864141"/>
    <lineage>
        <taxon>Eukaryota</taxon>
        <taxon>Sar</taxon>
        <taxon>Alveolata</taxon>
        <taxon>Apicomplexa</taxon>
        <taxon>Aconoidasida</taxon>
        <taxon>Haemosporida</taxon>
        <taxon>Plasmodiidae</taxon>
        <taxon>Plasmodium</taxon>
        <taxon>Plasmodium (Plasmodium)</taxon>
    </lineage>
</organism>
<reference evidence="2" key="2">
    <citation type="submission" date="2016-05" db="EMBL/GenBank/DDBJ databases">
        <authorList>
            <person name="Lavstsen T."/>
            <person name="Jespersen J.S."/>
        </authorList>
    </citation>
    <scope>NUCLEOTIDE SEQUENCE [LARGE SCALE GENOMIC DNA]</scope>
</reference>
<evidence type="ECO:0000313" key="3">
    <source>
        <dbReference type="Proteomes" id="UP000078546"/>
    </source>
</evidence>
<dbReference type="Gene3D" id="3.10.129.10">
    <property type="entry name" value="Hotdog Thioesterase"/>
    <property type="match status" value="1"/>
</dbReference>
<dbReference type="EMBL" id="FLQV01001817">
    <property type="protein sequence ID" value="SBT00275.1"/>
    <property type="molecule type" value="Genomic_DNA"/>
</dbReference>
<evidence type="ECO:0000313" key="4">
    <source>
        <dbReference type="Proteomes" id="UP000078560"/>
    </source>
</evidence>
<dbReference type="InterPro" id="IPR029069">
    <property type="entry name" value="HotDog_dom_sf"/>
</dbReference>
<dbReference type="SUPFAM" id="SSF54637">
    <property type="entry name" value="Thioesterase/thiol ester dehydrase-isomerase"/>
    <property type="match status" value="1"/>
</dbReference>
<dbReference type="Proteomes" id="UP000078546">
    <property type="component" value="Unassembled WGS sequence"/>
</dbReference>